<dbReference type="FunFam" id="3.20.20.140:FF:000005">
    <property type="entry name" value="TatD family hydrolase"/>
    <property type="match status" value="1"/>
</dbReference>
<comment type="caution">
    <text evidence="5">The sequence shown here is derived from an EMBL/GenBank/DDBJ whole genome shotgun (WGS) entry which is preliminary data.</text>
</comment>
<dbReference type="Gene3D" id="3.20.20.140">
    <property type="entry name" value="Metal-dependent hydrolases"/>
    <property type="match status" value="1"/>
</dbReference>
<dbReference type="InterPro" id="IPR032466">
    <property type="entry name" value="Metal_Hydrolase"/>
</dbReference>
<evidence type="ECO:0000256" key="3">
    <source>
        <dbReference type="ARBA" id="ARBA00022801"/>
    </source>
</evidence>
<dbReference type="Proteomes" id="UP000006222">
    <property type="component" value="Unassembled WGS sequence"/>
</dbReference>
<organism evidence="5 6">
    <name type="scientific">Rhodopirellula baltica WH47</name>
    <dbReference type="NCBI Taxonomy" id="991778"/>
    <lineage>
        <taxon>Bacteria</taxon>
        <taxon>Pseudomonadati</taxon>
        <taxon>Planctomycetota</taxon>
        <taxon>Planctomycetia</taxon>
        <taxon>Pirellulales</taxon>
        <taxon>Pirellulaceae</taxon>
        <taxon>Rhodopirellula</taxon>
    </lineage>
</organism>
<comment type="similarity">
    <text evidence="1">Belongs to the metallo-dependent hydrolases superfamily. TatD-type hydrolase family.</text>
</comment>
<dbReference type="PROSITE" id="PS01091">
    <property type="entry name" value="TATD_3"/>
    <property type="match status" value="1"/>
</dbReference>
<feature type="binding site" evidence="4">
    <location>
        <position position="150"/>
    </location>
    <ligand>
        <name>a divalent metal cation</name>
        <dbReference type="ChEBI" id="CHEBI:60240"/>
        <label>2</label>
    </ligand>
</feature>
<dbReference type="GO" id="GO:0004536">
    <property type="term" value="F:DNA nuclease activity"/>
    <property type="evidence" value="ECO:0007669"/>
    <property type="project" value="InterPro"/>
</dbReference>
<dbReference type="InterPro" id="IPR018228">
    <property type="entry name" value="DNase_TatD-rel_CS"/>
</dbReference>
<feature type="binding site" evidence="4">
    <location>
        <position position="27"/>
    </location>
    <ligand>
        <name>a divalent metal cation</name>
        <dbReference type="ChEBI" id="CHEBI:60240"/>
        <label>1</label>
    </ligand>
</feature>
<dbReference type="PANTHER" id="PTHR46124">
    <property type="entry name" value="D-AMINOACYL-TRNA DEACYLASE"/>
    <property type="match status" value="1"/>
</dbReference>
<feature type="binding site" evidence="4">
    <location>
        <position position="174"/>
    </location>
    <ligand>
        <name>a divalent metal cation</name>
        <dbReference type="ChEBI" id="CHEBI:60240"/>
        <label>2</label>
    </ligand>
</feature>
<accession>F2AL30</accession>
<dbReference type="GO" id="GO:0016788">
    <property type="term" value="F:hydrolase activity, acting on ester bonds"/>
    <property type="evidence" value="ECO:0007669"/>
    <property type="project" value="InterPro"/>
</dbReference>
<dbReference type="CDD" id="cd01310">
    <property type="entry name" value="TatD_DNAse"/>
    <property type="match status" value="1"/>
</dbReference>
<reference evidence="5 6" key="1">
    <citation type="journal article" date="2013" name="Mar. Genomics">
        <title>Expression of sulfatases in Rhodopirellula baltica and the diversity of sulfatases in the genus Rhodopirellula.</title>
        <authorList>
            <person name="Wegner C.E."/>
            <person name="Richter-Heitmann T."/>
            <person name="Klindworth A."/>
            <person name="Klockow C."/>
            <person name="Richter M."/>
            <person name="Achstetter T."/>
            <person name="Glockner F.O."/>
            <person name="Harder J."/>
        </authorList>
    </citation>
    <scope>NUCLEOTIDE SEQUENCE [LARGE SCALE GENOMIC DNA]</scope>
    <source>
        <strain evidence="5 6">WH47</strain>
    </source>
</reference>
<dbReference type="Pfam" id="PF01026">
    <property type="entry name" value="TatD_DNase"/>
    <property type="match status" value="1"/>
</dbReference>
<keyword evidence="2 4" id="KW-0479">Metal-binding</keyword>
<proteinExistence type="inferred from homology"/>
<keyword evidence="3 5" id="KW-0378">Hydrolase</keyword>
<dbReference type="SUPFAM" id="SSF51556">
    <property type="entry name" value="Metallo-dependent hydrolases"/>
    <property type="match status" value="1"/>
</dbReference>
<dbReference type="GO" id="GO:0046872">
    <property type="term" value="F:metal ion binding"/>
    <property type="evidence" value="ECO:0007669"/>
    <property type="project" value="UniProtKB-KW"/>
</dbReference>
<sequence length="277" mass="30584">MSDAVTDTSVSAFDPSEPRMNPLFDTHAHLNSKDFNDNVAEVVDRARQAGVVGIGVIGIDLATSRRAVELAAEFPEMLHAVVGIQPNSVAESSEGDFAEVENLASAPGVRGIGETGLDCYWDDTPIEQQQIAFDQHIDLACRTNLPMVIHMRESGELIAEQLARRSRLPEAVMHSFTGDWELAERCLEMGLMISFAGMVTFKKSDDLREVAKRIPEDRLLIETDSPYLSPEPLRGKRPNEPARVQHILRCLADVRNVPTSTLAEATTANARRFFKLS</sequence>
<name>F2AL30_RHOBT</name>
<dbReference type="GO" id="GO:0005829">
    <property type="term" value="C:cytosol"/>
    <property type="evidence" value="ECO:0007669"/>
    <property type="project" value="TreeGrafter"/>
</dbReference>
<feature type="binding site" evidence="4">
    <location>
        <position position="29"/>
    </location>
    <ligand>
        <name>a divalent metal cation</name>
        <dbReference type="ChEBI" id="CHEBI:60240"/>
        <label>1</label>
    </ligand>
</feature>
<gene>
    <name evidence="5" type="ORF">RBWH47_04068</name>
</gene>
<evidence type="ECO:0000313" key="5">
    <source>
        <dbReference type="EMBL" id="EGF29614.1"/>
    </source>
</evidence>
<dbReference type="NCBIfam" id="TIGR00010">
    <property type="entry name" value="YchF/TatD family DNA exonuclease"/>
    <property type="match status" value="1"/>
</dbReference>
<dbReference type="PATRIC" id="fig|991778.3.peg.373"/>
<dbReference type="EMBL" id="AFAR01000017">
    <property type="protein sequence ID" value="EGF29614.1"/>
    <property type="molecule type" value="Genomic_DNA"/>
</dbReference>
<feature type="binding site" evidence="4">
    <location>
        <position position="114"/>
    </location>
    <ligand>
        <name>a divalent metal cation</name>
        <dbReference type="ChEBI" id="CHEBI:60240"/>
        <label>1</label>
    </ligand>
</feature>
<evidence type="ECO:0000256" key="4">
    <source>
        <dbReference type="PIRSR" id="PIRSR005902-1"/>
    </source>
</evidence>
<evidence type="ECO:0000313" key="6">
    <source>
        <dbReference type="Proteomes" id="UP000006222"/>
    </source>
</evidence>
<evidence type="ECO:0000256" key="2">
    <source>
        <dbReference type="ARBA" id="ARBA00022723"/>
    </source>
</evidence>
<dbReference type="InterPro" id="IPR001130">
    <property type="entry name" value="TatD-like"/>
</dbReference>
<dbReference type="PROSITE" id="PS01137">
    <property type="entry name" value="TATD_1"/>
    <property type="match status" value="1"/>
</dbReference>
<dbReference type="PIRSF" id="PIRSF005902">
    <property type="entry name" value="DNase_TatD"/>
    <property type="match status" value="1"/>
</dbReference>
<evidence type="ECO:0000256" key="1">
    <source>
        <dbReference type="ARBA" id="ARBA00009275"/>
    </source>
</evidence>
<dbReference type="InterPro" id="IPR015991">
    <property type="entry name" value="TatD/YcfH-like"/>
</dbReference>
<protein>
    <submittedName>
        <fullName evidence="5">Hydrolase, TatD family</fullName>
    </submittedName>
</protein>
<dbReference type="AlphaFoldDB" id="F2AL30"/>
<dbReference type="PANTHER" id="PTHR46124:SF2">
    <property type="entry name" value="D-AMINOACYL-TRNA DEACYLASE"/>
    <property type="match status" value="1"/>
</dbReference>
<feature type="binding site" evidence="4">
    <location>
        <position position="224"/>
    </location>
    <ligand>
        <name>a divalent metal cation</name>
        <dbReference type="ChEBI" id="CHEBI:60240"/>
        <label>1</label>
    </ligand>
</feature>